<name>A0A6J5PWI3_9CAUD</name>
<evidence type="ECO:0000313" key="3">
    <source>
        <dbReference type="EMBL" id="CAB4177617.1"/>
    </source>
</evidence>
<accession>A0A6J5PWI3</accession>
<dbReference type="EMBL" id="LR797309">
    <property type="protein sequence ID" value="CAB4201879.1"/>
    <property type="molecule type" value="Genomic_DNA"/>
</dbReference>
<evidence type="ECO:0000313" key="4">
    <source>
        <dbReference type="EMBL" id="CAB4201879.1"/>
    </source>
</evidence>
<evidence type="ECO:0000313" key="1">
    <source>
        <dbReference type="EMBL" id="CAB4166569.1"/>
    </source>
</evidence>
<sequence length="93" mass="10855">MKDPHDLYTPDLFGSTPTPVPEFEGIAHTLYVDHEHEVITLLAHRDNSFSVFYDQQAREFWRDYIAELKINGYSADDALEMLWRQNDELPATV</sequence>
<gene>
    <name evidence="3" type="ORF">UFOVP1010_19</name>
    <name evidence="4" type="ORF">UFOVP1359_7</name>
    <name evidence="1" type="ORF">UFOVP838_36</name>
    <name evidence="2" type="ORF">UFOVP932_31</name>
</gene>
<organism evidence="2">
    <name type="scientific">uncultured Caudovirales phage</name>
    <dbReference type="NCBI Taxonomy" id="2100421"/>
    <lineage>
        <taxon>Viruses</taxon>
        <taxon>Duplodnaviria</taxon>
        <taxon>Heunggongvirae</taxon>
        <taxon>Uroviricota</taxon>
        <taxon>Caudoviricetes</taxon>
        <taxon>Peduoviridae</taxon>
        <taxon>Maltschvirus</taxon>
        <taxon>Maltschvirus maltsch</taxon>
    </lineage>
</organism>
<proteinExistence type="predicted"/>
<dbReference type="EMBL" id="LR796792">
    <property type="protein sequence ID" value="CAB4166569.1"/>
    <property type="molecule type" value="Genomic_DNA"/>
</dbReference>
<dbReference type="EMBL" id="LR796955">
    <property type="protein sequence ID" value="CAB4177617.1"/>
    <property type="molecule type" value="Genomic_DNA"/>
</dbReference>
<evidence type="ECO:0000313" key="2">
    <source>
        <dbReference type="EMBL" id="CAB4171814.1"/>
    </source>
</evidence>
<protein>
    <submittedName>
        <fullName evidence="2">Uncharacterized protein</fullName>
    </submittedName>
</protein>
<reference evidence="2" key="1">
    <citation type="submission" date="2020-05" db="EMBL/GenBank/DDBJ databases">
        <authorList>
            <person name="Chiriac C."/>
            <person name="Salcher M."/>
            <person name="Ghai R."/>
            <person name="Kavagutti S V."/>
        </authorList>
    </citation>
    <scope>NUCLEOTIDE SEQUENCE</scope>
</reference>
<dbReference type="EMBL" id="LR796880">
    <property type="protein sequence ID" value="CAB4171814.1"/>
    <property type="molecule type" value="Genomic_DNA"/>
</dbReference>